<dbReference type="EMBL" id="WTUW01000002">
    <property type="protein sequence ID" value="MZR30751.1"/>
    <property type="molecule type" value="Genomic_DNA"/>
</dbReference>
<dbReference type="InterPro" id="IPR002539">
    <property type="entry name" value="MaoC-like_dom"/>
</dbReference>
<dbReference type="AlphaFoldDB" id="A0A6L8W6L7"/>
<organism evidence="2 3">
    <name type="scientific">Sneathiella litorea</name>
    <dbReference type="NCBI Taxonomy" id="2606216"/>
    <lineage>
        <taxon>Bacteria</taxon>
        <taxon>Pseudomonadati</taxon>
        <taxon>Pseudomonadota</taxon>
        <taxon>Alphaproteobacteria</taxon>
        <taxon>Sneathiellales</taxon>
        <taxon>Sneathiellaceae</taxon>
        <taxon>Sneathiella</taxon>
    </lineage>
</organism>
<comment type="caution">
    <text evidence="2">The sequence shown here is derived from an EMBL/GenBank/DDBJ whole genome shotgun (WGS) entry which is preliminary data.</text>
</comment>
<dbReference type="RefSeq" id="WP_161315305.1">
    <property type="nucleotide sequence ID" value="NZ_WTUW01000002.1"/>
</dbReference>
<dbReference type="InterPro" id="IPR052342">
    <property type="entry name" value="MCH/BMMD"/>
</dbReference>
<dbReference type="PANTHER" id="PTHR43664:SF1">
    <property type="entry name" value="BETA-METHYLMALYL-COA DEHYDRATASE"/>
    <property type="match status" value="1"/>
</dbReference>
<dbReference type="Pfam" id="PF01575">
    <property type="entry name" value="MaoC_dehydratas"/>
    <property type="match status" value="1"/>
</dbReference>
<dbReference type="InterPro" id="IPR029069">
    <property type="entry name" value="HotDog_dom_sf"/>
</dbReference>
<name>A0A6L8W6L7_9PROT</name>
<dbReference type="Gene3D" id="3.10.129.10">
    <property type="entry name" value="Hotdog Thioesterase"/>
    <property type="match status" value="1"/>
</dbReference>
<sequence length="156" mass="17384">MSNFKESQLFANNLVVGQSFEGCPTEIGDDKFKGFAHLTGDNHPIHYNDEYAATSRYGRRLAHGLLIVSMSALGATPMSQRLEDSMVAFLEQSSKFLKPVFVGDTLKSIFEVAEVTEKSDGETAFVRLNIRQINQHDEVVAKGHHCYLLKNSTSEK</sequence>
<proteinExistence type="predicted"/>
<keyword evidence="3" id="KW-1185">Reference proteome</keyword>
<feature type="domain" description="MaoC-like" evidence="1">
    <location>
        <begin position="23"/>
        <end position="119"/>
    </location>
</feature>
<protein>
    <recommendedName>
        <fullName evidence="1">MaoC-like domain-containing protein</fullName>
    </recommendedName>
</protein>
<gene>
    <name evidence="2" type="ORF">GQE98_08900</name>
</gene>
<dbReference type="Proteomes" id="UP000476030">
    <property type="component" value="Unassembled WGS sequence"/>
</dbReference>
<evidence type="ECO:0000313" key="3">
    <source>
        <dbReference type="Proteomes" id="UP000476030"/>
    </source>
</evidence>
<accession>A0A6L8W6L7</accession>
<dbReference type="PANTHER" id="PTHR43664">
    <property type="entry name" value="MONOAMINE OXIDASE-RELATED"/>
    <property type="match status" value="1"/>
</dbReference>
<reference evidence="2 3" key="1">
    <citation type="submission" date="2019-12" db="EMBL/GenBank/DDBJ databases">
        <title>Snethiella sp. nov. sp. isolated from sea sand.</title>
        <authorList>
            <person name="Kim J."/>
            <person name="Jeong S.E."/>
            <person name="Jung H.S."/>
            <person name="Jeon C.O."/>
        </authorList>
    </citation>
    <scope>NUCLEOTIDE SEQUENCE [LARGE SCALE GENOMIC DNA]</scope>
    <source>
        <strain evidence="2 3">DP05</strain>
    </source>
</reference>
<dbReference type="SUPFAM" id="SSF54637">
    <property type="entry name" value="Thioesterase/thiol ester dehydrase-isomerase"/>
    <property type="match status" value="1"/>
</dbReference>
<evidence type="ECO:0000259" key="1">
    <source>
        <dbReference type="Pfam" id="PF01575"/>
    </source>
</evidence>
<evidence type="ECO:0000313" key="2">
    <source>
        <dbReference type="EMBL" id="MZR30751.1"/>
    </source>
</evidence>